<protein>
    <submittedName>
        <fullName evidence="1">Uncharacterized protein</fullName>
    </submittedName>
</protein>
<organism evidence="1 2">
    <name type="scientific">Rossellomorea aquimaris</name>
    <dbReference type="NCBI Taxonomy" id="189382"/>
    <lineage>
        <taxon>Bacteria</taxon>
        <taxon>Bacillati</taxon>
        <taxon>Bacillota</taxon>
        <taxon>Bacilli</taxon>
        <taxon>Bacillales</taxon>
        <taxon>Bacillaceae</taxon>
        <taxon>Rossellomorea</taxon>
    </lineage>
</organism>
<comment type="caution">
    <text evidence="1">The sequence shown here is derived from an EMBL/GenBank/DDBJ whole genome shotgun (WGS) entry which is preliminary data.</text>
</comment>
<keyword evidence="2" id="KW-1185">Reference proteome</keyword>
<accession>A0A1J6VTM8</accession>
<reference evidence="1 2" key="1">
    <citation type="submission" date="2016-09" db="EMBL/GenBank/DDBJ databases">
        <title>Bacillus aquimaris SAMM genome sequence reveals colonization and biosurfactant production capacities.</title>
        <authorList>
            <person name="Waghmode S.R."/>
            <person name="Suryavanshi M.V."/>
        </authorList>
    </citation>
    <scope>NUCLEOTIDE SEQUENCE [LARGE SCALE GENOMIC DNA]</scope>
    <source>
        <strain evidence="1 2">SAMM</strain>
    </source>
</reference>
<name>A0A1J6VTM8_9BACI</name>
<sequence length="122" mass="14500">MGKMNIHVTTNVILSEEYRNQPDKLQEEIDFILHKFGEIEEFRIEQDADGRLTVNTRLKAADLQVKLFEKWGQWEYARNLDRDMKMNFIGFGEVESCTSAVRDYEPTKRAFKNPLRSLFFFD</sequence>
<dbReference type="RefSeq" id="WP_071620057.1">
    <property type="nucleotide sequence ID" value="NZ_MINN01000128.1"/>
</dbReference>
<dbReference type="AlphaFoldDB" id="A0A1J6VTM8"/>
<gene>
    <name evidence="1" type="ORF">BHE18_17035</name>
</gene>
<dbReference type="EMBL" id="MINN01000128">
    <property type="protein sequence ID" value="OIU68629.1"/>
    <property type="molecule type" value="Genomic_DNA"/>
</dbReference>
<proteinExistence type="predicted"/>
<evidence type="ECO:0000313" key="2">
    <source>
        <dbReference type="Proteomes" id="UP000182062"/>
    </source>
</evidence>
<dbReference type="Proteomes" id="UP000182062">
    <property type="component" value="Unassembled WGS sequence"/>
</dbReference>
<evidence type="ECO:0000313" key="1">
    <source>
        <dbReference type="EMBL" id="OIU68629.1"/>
    </source>
</evidence>
<dbReference type="OrthoDB" id="9983546at2"/>